<evidence type="ECO:0000256" key="1">
    <source>
        <dbReference type="SAM" id="MobiDB-lite"/>
    </source>
</evidence>
<dbReference type="VEuPathDB" id="FungiDB:HCDG_00816"/>
<name>C6H284_AJECH</name>
<sequence length="160" mass="17055">MNNAGGVISALYRCLPTAFTVGIMSSSKDRAPSDTATLTGTGENSSGTQGTGIRRQLGRKGLYFLARLRGPTELTGINNNAPSAAGLTLNSRYALRSCELYHISAVPKCSSADVQESLFPKILTAAASPIPQNGGRIHVVTAKWLPKEREHMQKRVGRIS</sequence>
<dbReference type="HOGENOM" id="CLU_1651645_0_0_1"/>
<dbReference type="OrthoDB" id="10541876at2759"/>
<evidence type="ECO:0000313" key="2">
    <source>
        <dbReference type="EMBL" id="EER45237.1"/>
    </source>
</evidence>
<protein>
    <submittedName>
        <fullName evidence="2">Uncharacterized protein</fullName>
    </submittedName>
</protein>
<organism evidence="2 3">
    <name type="scientific">Ajellomyces capsulatus (strain H143)</name>
    <name type="common">Darling's disease fungus</name>
    <name type="synonym">Histoplasma capsulatum</name>
    <dbReference type="NCBI Taxonomy" id="544712"/>
    <lineage>
        <taxon>Eukaryota</taxon>
        <taxon>Fungi</taxon>
        <taxon>Dikarya</taxon>
        <taxon>Ascomycota</taxon>
        <taxon>Pezizomycotina</taxon>
        <taxon>Eurotiomycetes</taxon>
        <taxon>Eurotiomycetidae</taxon>
        <taxon>Onygenales</taxon>
        <taxon>Ajellomycetaceae</taxon>
        <taxon>Histoplasma</taxon>
    </lineage>
</organism>
<evidence type="ECO:0000313" key="3">
    <source>
        <dbReference type="Proteomes" id="UP000002624"/>
    </source>
</evidence>
<dbReference type="AlphaFoldDB" id="C6H284"/>
<feature type="region of interest" description="Disordered" evidence="1">
    <location>
        <begin position="26"/>
        <end position="53"/>
    </location>
</feature>
<accession>C6H284</accession>
<dbReference type="Proteomes" id="UP000002624">
    <property type="component" value="Unassembled WGS sequence"/>
</dbReference>
<dbReference type="EMBL" id="GG692419">
    <property type="protein sequence ID" value="EER45237.1"/>
    <property type="molecule type" value="Genomic_DNA"/>
</dbReference>
<feature type="compositionally biased region" description="Polar residues" evidence="1">
    <location>
        <begin position="34"/>
        <end position="48"/>
    </location>
</feature>
<proteinExistence type="predicted"/>
<gene>
    <name evidence="2" type="ORF">HCDG_00816</name>
</gene>
<reference evidence="3" key="1">
    <citation type="submission" date="2009-05" db="EMBL/GenBank/DDBJ databases">
        <title>The genome sequence of Ajellomyces capsulatus strain H143.</title>
        <authorList>
            <person name="Champion M."/>
            <person name="Cuomo C.A."/>
            <person name="Ma L.-J."/>
            <person name="Henn M.R."/>
            <person name="Sil A."/>
            <person name="Goldman B."/>
            <person name="Young S.K."/>
            <person name="Kodira C.D."/>
            <person name="Zeng Q."/>
            <person name="Koehrsen M."/>
            <person name="Alvarado L."/>
            <person name="Berlin A.M."/>
            <person name="Borenstein D."/>
            <person name="Chen Z."/>
            <person name="Engels R."/>
            <person name="Freedman E."/>
            <person name="Gellesch M."/>
            <person name="Goldberg J."/>
            <person name="Griggs A."/>
            <person name="Gujja S."/>
            <person name="Heiman D.I."/>
            <person name="Hepburn T.A."/>
            <person name="Howarth C."/>
            <person name="Jen D."/>
            <person name="Larson L."/>
            <person name="Lewis B."/>
            <person name="Mehta T."/>
            <person name="Park D."/>
            <person name="Pearson M."/>
            <person name="Roberts A."/>
            <person name="Saif S."/>
            <person name="Shea T.D."/>
            <person name="Shenoy N."/>
            <person name="Sisk P."/>
            <person name="Stolte C."/>
            <person name="Sykes S."/>
            <person name="Walk T."/>
            <person name="White J."/>
            <person name="Yandava C."/>
            <person name="Klein B."/>
            <person name="McEwen J.G."/>
            <person name="Puccia R."/>
            <person name="Goldman G.H."/>
            <person name="Felipe M.S."/>
            <person name="Nino-Vega G."/>
            <person name="San-Blas G."/>
            <person name="Taylor J.W."/>
            <person name="Mendoza L."/>
            <person name="Galagan J.E."/>
            <person name="Nusbaum C."/>
            <person name="Birren B.W."/>
        </authorList>
    </citation>
    <scope>NUCLEOTIDE SEQUENCE [LARGE SCALE GENOMIC DNA]</scope>
    <source>
        <strain evidence="3">H143</strain>
    </source>
</reference>